<proteinExistence type="inferred from homology"/>
<evidence type="ECO:0000256" key="1">
    <source>
        <dbReference type="ARBA" id="ARBA00010088"/>
    </source>
</evidence>
<evidence type="ECO:0000256" key="2">
    <source>
        <dbReference type="ARBA" id="ARBA00022801"/>
    </source>
</evidence>
<dbReference type="STRING" id="879819.A0A0J0XMU6"/>
<dbReference type="InterPro" id="IPR000639">
    <property type="entry name" value="Epox_hydrolase-like"/>
</dbReference>
<accession>A0A0J0XMU6</accession>
<feature type="active site" description="Proton acceptor" evidence="3">
    <location>
        <position position="376"/>
    </location>
</feature>
<name>A0A0J0XMU6_9TREE</name>
<feature type="domain" description="Epoxide hydrolase N-terminal" evidence="4">
    <location>
        <begin position="16"/>
        <end position="125"/>
    </location>
</feature>
<dbReference type="GO" id="GO:0004301">
    <property type="term" value="F:epoxide hydrolase activity"/>
    <property type="evidence" value="ECO:0007669"/>
    <property type="project" value="TreeGrafter"/>
</dbReference>
<dbReference type="PRINTS" id="PR00412">
    <property type="entry name" value="EPOXHYDRLASE"/>
</dbReference>
<dbReference type="PIRSF" id="PIRSF001112">
    <property type="entry name" value="Epoxide_hydrolase"/>
    <property type="match status" value="1"/>
</dbReference>
<dbReference type="AlphaFoldDB" id="A0A0J0XMU6"/>
<reference evidence="5 6" key="1">
    <citation type="submission" date="2015-03" db="EMBL/GenBank/DDBJ databases">
        <title>Genomics and transcriptomics of the oil-accumulating basidiomycete yeast T. oleaginosus allow insights into substrate utilization and the diverse evolutionary trajectories of mating systems in fungi.</title>
        <authorList>
            <consortium name="DOE Joint Genome Institute"/>
            <person name="Kourist R."/>
            <person name="Kracht O."/>
            <person name="Bracharz F."/>
            <person name="Lipzen A."/>
            <person name="Nolan M."/>
            <person name="Ohm R."/>
            <person name="Grigoriev I."/>
            <person name="Sun S."/>
            <person name="Heitman J."/>
            <person name="Bruck T."/>
            <person name="Nowrousian M."/>
        </authorList>
    </citation>
    <scope>NUCLEOTIDE SEQUENCE [LARGE SCALE GENOMIC DNA]</scope>
    <source>
        <strain evidence="5 6">IBC0246</strain>
    </source>
</reference>
<evidence type="ECO:0000259" key="4">
    <source>
        <dbReference type="Pfam" id="PF06441"/>
    </source>
</evidence>
<keyword evidence="6" id="KW-1185">Reference proteome</keyword>
<dbReference type="InterPro" id="IPR029058">
    <property type="entry name" value="AB_hydrolase_fold"/>
</dbReference>
<dbReference type="Pfam" id="PF06441">
    <property type="entry name" value="EHN"/>
    <property type="match status" value="1"/>
</dbReference>
<dbReference type="InterPro" id="IPR010497">
    <property type="entry name" value="Epoxide_hydro_N"/>
</dbReference>
<dbReference type="GeneID" id="28986606"/>
<dbReference type="InterPro" id="IPR016292">
    <property type="entry name" value="Epoxide_hydrolase"/>
</dbReference>
<protein>
    <submittedName>
        <fullName evidence="5">Alpha/beta-hydrolase</fullName>
    </submittedName>
</protein>
<dbReference type="SMR" id="A0A0J0XMU6"/>
<feature type="active site" description="Proton donor" evidence="3">
    <location>
        <position position="320"/>
    </location>
</feature>
<dbReference type="SUPFAM" id="SSF53474">
    <property type="entry name" value="alpha/beta-Hydrolases"/>
    <property type="match status" value="1"/>
</dbReference>
<gene>
    <name evidence="5" type="ORF">CC85DRAFT_312228</name>
</gene>
<organism evidence="5 6">
    <name type="scientific">Cutaneotrichosporon oleaginosum</name>
    <dbReference type="NCBI Taxonomy" id="879819"/>
    <lineage>
        <taxon>Eukaryota</taxon>
        <taxon>Fungi</taxon>
        <taxon>Dikarya</taxon>
        <taxon>Basidiomycota</taxon>
        <taxon>Agaricomycotina</taxon>
        <taxon>Tremellomycetes</taxon>
        <taxon>Trichosporonales</taxon>
        <taxon>Trichosporonaceae</taxon>
        <taxon>Cutaneotrichosporon</taxon>
    </lineage>
</organism>
<sequence>MSFYTLPHAPTIPVVEFHPHVPDAAIADLRHRLAYAAPRARTWDNTNGPAHLGTSHDWVSDMIEKWRAFDWRAVEAEISSFPSYHATVQYKGHAYKIHFLALFSAKRDATPIVFSHGWPGSVLEFVPMLNHIKQQYSPATLPNHIIVPSLVGYGFSSPPATDLAFGSYDNAAILDSMMAGLGFGRQAGKGGYYAQGGDIGSFVTRQLTKFDSCIGIHLNFLPMGVPKGASLAELDETDSHAMARGLKWRQWGEGYRIEHSTKPATIGAILDSSPVAVLCWIGEKLEGIRITDRAQKLHFILSDLSLYWYTNTAATCIWEYRSAWGMEGHNNEDYPARIDKPVGYSQFMYEIMPTPIPFMRRVANVVHAKRHLEGGHFAALDEPVALWEDVQDFVKAASGAEPKL</sequence>
<dbReference type="PANTHER" id="PTHR21661">
    <property type="entry name" value="EPOXIDE HYDROLASE 1-RELATED"/>
    <property type="match status" value="1"/>
</dbReference>
<comment type="similarity">
    <text evidence="1">Belongs to the peptidase S33 family.</text>
</comment>
<dbReference type="GO" id="GO:0097176">
    <property type="term" value="P:epoxide metabolic process"/>
    <property type="evidence" value="ECO:0007669"/>
    <property type="project" value="TreeGrafter"/>
</dbReference>
<evidence type="ECO:0000256" key="3">
    <source>
        <dbReference type="PIRSR" id="PIRSR001112-1"/>
    </source>
</evidence>
<keyword evidence="2 5" id="KW-0378">Hydrolase</keyword>
<dbReference type="Proteomes" id="UP000053611">
    <property type="component" value="Unassembled WGS sequence"/>
</dbReference>
<dbReference type="RefSeq" id="XP_018278911.1">
    <property type="nucleotide sequence ID" value="XM_018426003.1"/>
</dbReference>
<dbReference type="Gene3D" id="3.40.50.1820">
    <property type="entry name" value="alpha/beta hydrolase"/>
    <property type="match status" value="1"/>
</dbReference>
<dbReference type="OrthoDB" id="7130006at2759"/>
<dbReference type="PANTHER" id="PTHR21661:SF39">
    <property type="entry name" value="HYDROLASE, PUTATIVE (AFU_ORTHOLOGUE AFUA_3G08960)-RELATED"/>
    <property type="match status" value="1"/>
</dbReference>
<evidence type="ECO:0000313" key="6">
    <source>
        <dbReference type="Proteomes" id="UP000053611"/>
    </source>
</evidence>
<evidence type="ECO:0000313" key="5">
    <source>
        <dbReference type="EMBL" id="KLT42420.1"/>
    </source>
</evidence>
<feature type="active site" description="Nucleophile" evidence="3">
    <location>
        <position position="198"/>
    </location>
</feature>
<dbReference type="EMBL" id="KQ087205">
    <property type="protein sequence ID" value="KLT42420.1"/>
    <property type="molecule type" value="Genomic_DNA"/>
</dbReference>